<sequence length="56" mass="5953">MTFYGIPSSPEQISPSGLLEAVTAARQAGFPSARPQDEFIDAFAARVLPAPHHDEG</sequence>
<gene>
    <name evidence="1" type="ORF">FF36_05724</name>
</gene>
<evidence type="ECO:0000313" key="2">
    <source>
        <dbReference type="Proteomes" id="UP000032545"/>
    </source>
</evidence>
<comment type="caution">
    <text evidence="1">The sequence shown here is derived from an EMBL/GenBank/DDBJ whole genome shotgun (WGS) entry which is preliminary data.</text>
</comment>
<reference evidence="1 2" key="2">
    <citation type="journal article" date="2016" name="Genome Announc.">
        <title>Permanent Draft Genome Sequences for Two Variants of Frankia sp. Strain CpI1, the First Frankia Strain Isolated from Root Nodules of Comptonia peregrina.</title>
        <authorList>
            <person name="Oshone R."/>
            <person name="Hurst S.G.IV."/>
            <person name="Abebe-Akele F."/>
            <person name="Simpson S."/>
            <person name="Morris K."/>
            <person name="Thomas W.K."/>
            <person name="Tisa L.S."/>
        </authorList>
    </citation>
    <scope>NUCLEOTIDE SEQUENCE [LARGE SCALE GENOMIC DNA]</scope>
    <source>
        <strain evidence="2">CpI1-S</strain>
    </source>
</reference>
<dbReference type="AlphaFoldDB" id="A0A0D8B9F0"/>
<proteinExistence type="predicted"/>
<organism evidence="1 2">
    <name type="scientific">Frankia torreyi</name>
    <dbReference type="NCBI Taxonomy" id="1856"/>
    <lineage>
        <taxon>Bacteria</taxon>
        <taxon>Bacillati</taxon>
        <taxon>Actinomycetota</taxon>
        <taxon>Actinomycetes</taxon>
        <taxon>Frankiales</taxon>
        <taxon>Frankiaceae</taxon>
        <taxon>Frankia</taxon>
    </lineage>
</organism>
<keyword evidence="2" id="KW-1185">Reference proteome</keyword>
<dbReference type="OrthoDB" id="180193at2"/>
<dbReference type="Proteomes" id="UP000032545">
    <property type="component" value="Unassembled WGS sequence"/>
</dbReference>
<protein>
    <submittedName>
        <fullName evidence="1">Uncharacterized protein</fullName>
    </submittedName>
</protein>
<dbReference type="PATRIC" id="fig|1502723.3.peg.6340"/>
<name>A0A0D8B9F0_9ACTN</name>
<dbReference type="EMBL" id="JYFN01000075">
    <property type="protein sequence ID" value="KJE20007.1"/>
    <property type="molecule type" value="Genomic_DNA"/>
</dbReference>
<reference evidence="2" key="1">
    <citation type="submission" date="2015-02" db="EMBL/GenBank/DDBJ databases">
        <title>Draft Genome of Frankia sp. CpI1-S.</title>
        <authorList>
            <person name="Oshone R.T."/>
            <person name="Ngom M."/>
            <person name="Ghodhbane-Gtari F."/>
            <person name="Gtari M."/>
            <person name="Morris K."/>
            <person name="Thomas K."/>
            <person name="Sen A."/>
            <person name="Tisa L.S."/>
        </authorList>
    </citation>
    <scope>NUCLEOTIDE SEQUENCE [LARGE SCALE GENOMIC DNA]</scope>
    <source>
        <strain evidence="2">CpI1-S</strain>
    </source>
</reference>
<evidence type="ECO:0000313" key="1">
    <source>
        <dbReference type="EMBL" id="KJE20007.1"/>
    </source>
</evidence>
<dbReference type="RefSeq" id="WP_157867010.1">
    <property type="nucleotide sequence ID" value="NZ_JYFN01000075.1"/>
</dbReference>
<accession>A0A0D8B9F0</accession>